<dbReference type="Proteomes" id="UP000053237">
    <property type="component" value="Unassembled WGS sequence"/>
</dbReference>
<gene>
    <name evidence="2" type="ORF">BN9_028220</name>
</gene>
<dbReference type="InParanoid" id="A0A024G665"/>
<evidence type="ECO:0000313" key="2">
    <source>
        <dbReference type="EMBL" id="CCI42038.1"/>
    </source>
</evidence>
<dbReference type="PANTHER" id="PTHR12480">
    <property type="entry name" value="ARGININE DEMETHYLASE AND LYSYL-HYDROXYLASE JMJD"/>
    <property type="match status" value="1"/>
</dbReference>
<dbReference type="SMART" id="SM00558">
    <property type="entry name" value="JmjC"/>
    <property type="match status" value="1"/>
</dbReference>
<dbReference type="InterPro" id="IPR050910">
    <property type="entry name" value="JMJD6_ArgDemeth/LysHydrox"/>
</dbReference>
<evidence type="ECO:0000313" key="3">
    <source>
        <dbReference type="Proteomes" id="UP000053237"/>
    </source>
</evidence>
<dbReference type="GO" id="GO:0016706">
    <property type="term" value="F:2-oxoglutarate-dependent dioxygenase activity"/>
    <property type="evidence" value="ECO:0007669"/>
    <property type="project" value="TreeGrafter"/>
</dbReference>
<dbReference type="PROSITE" id="PS51184">
    <property type="entry name" value="JMJC"/>
    <property type="match status" value="1"/>
</dbReference>
<evidence type="ECO:0000259" key="1">
    <source>
        <dbReference type="PROSITE" id="PS51184"/>
    </source>
</evidence>
<dbReference type="AlphaFoldDB" id="A0A024G665"/>
<keyword evidence="3" id="KW-1185">Reference proteome</keyword>
<dbReference type="SUPFAM" id="SSF51197">
    <property type="entry name" value="Clavaminate synthase-like"/>
    <property type="match status" value="1"/>
</dbReference>
<comment type="caution">
    <text evidence="2">The sequence shown here is derived from an EMBL/GenBank/DDBJ whole genome shotgun (WGS) entry which is preliminary data.</text>
</comment>
<dbReference type="InterPro" id="IPR003347">
    <property type="entry name" value="JmjC_dom"/>
</dbReference>
<name>A0A024G665_9STRA</name>
<dbReference type="Pfam" id="PF13621">
    <property type="entry name" value="Cupin_8"/>
    <property type="match status" value="1"/>
</dbReference>
<dbReference type="GO" id="GO:0045905">
    <property type="term" value="P:positive regulation of translational termination"/>
    <property type="evidence" value="ECO:0007669"/>
    <property type="project" value="TreeGrafter"/>
</dbReference>
<dbReference type="GO" id="GO:0005634">
    <property type="term" value="C:nucleus"/>
    <property type="evidence" value="ECO:0007669"/>
    <property type="project" value="TreeGrafter"/>
</dbReference>
<sequence length="375" mass="43976">MEIAVEDAESLSYHRFCKQYMEKNRPVRIKNITKGWSSSLYWKTAKGSLNFQYLRAIYGDEMVPVCGFANIAIVAKDMKKQVVQGRAHAHESHTRTLVNFREYLQQVESQTAGLTYLKDWHFHQCCQKRGFKPEYTTPIYFQDDWLNWWSNRKEMLNHRTDDYRFLYFGPAGTWTPMHYDVLCSFSWSVNICGRKKWLLFAPEDANNLKDRFGQQVIPDFTATEIDPITYPNIRAARPLEAIQEQDEAMFVPSGWYHQVTNLTTTISINHNWFNGFNLHHVWAFLQNEIKAIEHELNHLKCPLGSWTDAEFRSECQKLLQLNSRMNYTELFTLLKAKEHQLEAESVHSAPYGKAHMIKVHANHTSRNKVSQKIAS</sequence>
<organism evidence="2 3">
    <name type="scientific">Albugo candida</name>
    <dbReference type="NCBI Taxonomy" id="65357"/>
    <lineage>
        <taxon>Eukaryota</taxon>
        <taxon>Sar</taxon>
        <taxon>Stramenopiles</taxon>
        <taxon>Oomycota</taxon>
        <taxon>Peronosporomycetes</taxon>
        <taxon>Albuginales</taxon>
        <taxon>Albuginaceae</taxon>
        <taxon>Albugo</taxon>
    </lineage>
</organism>
<dbReference type="GO" id="GO:0005737">
    <property type="term" value="C:cytoplasm"/>
    <property type="evidence" value="ECO:0007669"/>
    <property type="project" value="TreeGrafter"/>
</dbReference>
<reference evidence="2 3" key="1">
    <citation type="submission" date="2012-05" db="EMBL/GenBank/DDBJ databases">
        <title>Recombination and specialization in a pathogen metapopulation.</title>
        <authorList>
            <person name="Gardiner A."/>
            <person name="Kemen E."/>
            <person name="Schultz-Larsen T."/>
            <person name="MacLean D."/>
            <person name="Van Oosterhout C."/>
            <person name="Jones J.D.G."/>
        </authorList>
    </citation>
    <scope>NUCLEOTIDE SEQUENCE [LARGE SCALE GENOMIC DNA]</scope>
    <source>
        <strain evidence="2 3">Ac Nc2</strain>
    </source>
</reference>
<dbReference type="PANTHER" id="PTHR12480:SF6">
    <property type="entry name" value="2-OXOGLUTARATE AND IRON-DEPENDENT OXYGENASE JMJD4"/>
    <property type="match status" value="1"/>
</dbReference>
<proteinExistence type="predicted"/>
<feature type="domain" description="JmjC" evidence="1">
    <location>
        <begin position="126"/>
        <end position="289"/>
    </location>
</feature>
<dbReference type="InterPro" id="IPR041667">
    <property type="entry name" value="Cupin_8"/>
</dbReference>
<dbReference type="Gene3D" id="2.60.120.650">
    <property type="entry name" value="Cupin"/>
    <property type="match status" value="1"/>
</dbReference>
<dbReference type="EMBL" id="CAIX01000028">
    <property type="protein sequence ID" value="CCI42038.1"/>
    <property type="molecule type" value="Genomic_DNA"/>
</dbReference>
<dbReference type="OrthoDB" id="203487at2759"/>
<dbReference type="GO" id="GO:0043565">
    <property type="term" value="F:sequence-specific DNA binding"/>
    <property type="evidence" value="ECO:0007669"/>
    <property type="project" value="TreeGrafter"/>
</dbReference>
<protein>
    <recommendedName>
        <fullName evidence="1">JmjC domain-containing protein</fullName>
    </recommendedName>
</protein>
<accession>A0A024G665</accession>